<dbReference type="PANTHER" id="PTHR24067">
    <property type="entry name" value="UBIQUITIN-CONJUGATING ENZYME E2"/>
    <property type="match status" value="1"/>
</dbReference>
<evidence type="ECO:0000313" key="11">
    <source>
        <dbReference type="Proteomes" id="UP000267821"/>
    </source>
</evidence>
<name>A0A3N4LKD9_9PEZI</name>
<evidence type="ECO:0000256" key="7">
    <source>
        <dbReference type="PROSITE-ProRule" id="PRU10133"/>
    </source>
</evidence>
<dbReference type="Gene3D" id="3.10.110.10">
    <property type="entry name" value="Ubiquitin Conjugating Enzyme"/>
    <property type="match status" value="1"/>
</dbReference>
<organism evidence="10 11">
    <name type="scientific">Terfezia boudieri ATCC MYA-4762</name>
    <dbReference type="NCBI Taxonomy" id="1051890"/>
    <lineage>
        <taxon>Eukaryota</taxon>
        <taxon>Fungi</taxon>
        <taxon>Dikarya</taxon>
        <taxon>Ascomycota</taxon>
        <taxon>Pezizomycotina</taxon>
        <taxon>Pezizomycetes</taxon>
        <taxon>Pezizales</taxon>
        <taxon>Pezizaceae</taxon>
        <taxon>Terfezia</taxon>
    </lineage>
</organism>
<accession>A0A3N4LKD9</accession>
<keyword evidence="11" id="KW-1185">Reference proteome</keyword>
<evidence type="ECO:0000256" key="4">
    <source>
        <dbReference type="ARBA" id="ARBA00041569"/>
    </source>
</evidence>
<dbReference type="EMBL" id="ML121563">
    <property type="protein sequence ID" value="RPB21121.1"/>
    <property type="molecule type" value="Genomic_DNA"/>
</dbReference>
<reference evidence="10 11" key="1">
    <citation type="journal article" date="2018" name="Nat. Ecol. Evol.">
        <title>Pezizomycetes genomes reveal the molecular basis of ectomycorrhizal truffle lifestyle.</title>
        <authorList>
            <person name="Murat C."/>
            <person name="Payen T."/>
            <person name="Noel B."/>
            <person name="Kuo A."/>
            <person name="Morin E."/>
            <person name="Chen J."/>
            <person name="Kohler A."/>
            <person name="Krizsan K."/>
            <person name="Balestrini R."/>
            <person name="Da Silva C."/>
            <person name="Montanini B."/>
            <person name="Hainaut M."/>
            <person name="Levati E."/>
            <person name="Barry K.W."/>
            <person name="Belfiori B."/>
            <person name="Cichocki N."/>
            <person name="Clum A."/>
            <person name="Dockter R.B."/>
            <person name="Fauchery L."/>
            <person name="Guy J."/>
            <person name="Iotti M."/>
            <person name="Le Tacon F."/>
            <person name="Lindquist E.A."/>
            <person name="Lipzen A."/>
            <person name="Malagnac F."/>
            <person name="Mello A."/>
            <person name="Molinier V."/>
            <person name="Miyauchi S."/>
            <person name="Poulain J."/>
            <person name="Riccioni C."/>
            <person name="Rubini A."/>
            <person name="Sitrit Y."/>
            <person name="Splivallo R."/>
            <person name="Traeger S."/>
            <person name="Wang M."/>
            <person name="Zifcakova L."/>
            <person name="Wipf D."/>
            <person name="Zambonelli A."/>
            <person name="Paolocci F."/>
            <person name="Nowrousian M."/>
            <person name="Ottonello S."/>
            <person name="Baldrian P."/>
            <person name="Spatafora J.W."/>
            <person name="Henrissat B."/>
            <person name="Nagy L.G."/>
            <person name="Aury J.M."/>
            <person name="Wincker P."/>
            <person name="Grigoriev I.V."/>
            <person name="Bonfante P."/>
            <person name="Martin F.M."/>
        </authorList>
    </citation>
    <scope>NUCLEOTIDE SEQUENCE [LARGE SCALE GENOMIC DNA]</scope>
    <source>
        <strain evidence="10 11">ATCC MYA-4762</strain>
    </source>
</reference>
<dbReference type="GO" id="GO:0016740">
    <property type="term" value="F:transferase activity"/>
    <property type="evidence" value="ECO:0007669"/>
    <property type="project" value="UniProtKB-KW"/>
</dbReference>
<feature type="active site" description="Glycyl thioester intermediate" evidence="7">
    <location>
        <position position="92"/>
    </location>
</feature>
<evidence type="ECO:0000313" key="10">
    <source>
        <dbReference type="EMBL" id="RPB21121.1"/>
    </source>
</evidence>
<dbReference type="OrthoDB" id="19692at2759"/>
<keyword evidence="2 8" id="KW-0833">Ubl conjugation pathway</keyword>
<dbReference type="InterPro" id="IPR016135">
    <property type="entry name" value="UBQ-conjugating_enzyme/RWD"/>
</dbReference>
<evidence type="ECO:0000256" key="5">
    <source>
        <dbReference type="ARBA" id="ARBA00042179"/>
    </source>
</evidence>
<sequence length="168" mass="19048">MSSSVTSAVLLGRQLKQMESDKALSSISVGLINENIYEWGVVLMIPHDCPLYGGGCFKARLRFPTEYPILPPTMKFETPIWHPNIYPNGDVCISILHPPEVDQFGYEPVQERWRPLHTPESILMSVISLLGDPNDESPANTDAAMEWRDDRAAFKDRVKRCVRDSLEF</sequence>
<dbReference type="PROSITE" id="PS50127">
    <property type="entry name" value="UBC_2"/>
    <property type="match status" value="1"/>
</dbReference>
<gene>
    <name evidence="10" type="ORF">L211DRAFT_812341</name>
</gene>
<dbReference type="InterPro" id="IPR000608">
    <property type="entry name" value="UBC"/>
</dbReference>
<dbReference type="GO" id="GO:0005524">
    <property type="term" value="F:ATP binding"/>
    <property type="evidence" value="ECO:0007669"/>
    <property type="project" value="UniProtKB-UniRule"/>
</dbReference>
<dbReference type="FunFam" id="3.10.110.10:FF:000051">
    <property type="entry name" value="ubiquitin-conjugating enzyme E2 R2-like"/>
    <property type="match status" value="1"/>
</dbReference>
<feature type="domain" description="UBC core" evidence="9">
    <location>
        <begin position="6"/>
        <end position="167"/>
    </location>
</feature>
<evidence type="ECO:0000256" key="8">
    <source>
        <dbReference type="RuleBase" id="RU362109"/>
    </source>
</evidence>
<dbReference type="SUPFAM" id="SSF54495">
    <property type="entry name" value="UBC-like"/>
    <property type="match status" value="1"/>
</dbReference>
<keyword evidence="8" id="KW-0547">Nucleotide-binding</keyword>
<keyword evidence="8" id="KW-0067">ATP-binding</keyword>
<evidence type="ECO:0000256" key="3">
    <source>
        <dbReference type="ARBA" id="ARBA00039884"/>
    </source>
</evidence>
<dbReference type="InterPro" id="IPR050113">
    <property type="entry name" value="Ub_conjugating_enzyme"/>
</dbReference>
<proteinExistence type="inferred from homology"/>
<keyword evidence="1" id="KW-0808">Transferase</keyword>
<evidence type="ECO:0000256" key="1">
    <source>
        <dbReference type="ARBA" id="ARBA00022679"/>
    </source>
</evidence>
<evidence type="ECO:0000256" key="6">
    <source>
        <dbReference type="ARBA" id="ARBA00042190"/>
    </source>
</evidence>
<comment type="similarity">
    <text evidence="8">Belongs to the ubiquitin-conjugating enzyme family.</text>
</comment>
<dbReference type="AlphaFoldDB" id="A0A3N4LKD9"/>
<protein>
    <recommendedName>
        <fullName evidence="3">Ubiquitin-conjugating enzyme E2 2</fullName>
    </recommendedName>
    <alternativeName>
        <fullName evidence="5">E2 ubiquitin-conjugating enzyme 2</fullName>
    </alternativeName>
    <alternativeName>
        <fullName evidence="6">Ubiquitin carrier protein UBC2</fullName>
    </alternativeName>
    <alternativeName>
        <fullName evidence="4">Ubiquitin-protein ligase UBC2</fullName>
    </alternativeName>
</protein>
<dbReference type="Pfam" id="PF00179">
    <property type="entry name" value="UQ_con"/>
    <property type="match status" value="1"/>
</dbReference>
<evidence type="ECO:0000256" key="2">
    <source>
        <dbReference type="ARBA" id="ARBA00022786"/>
    </source>
</evidence>
<dbReference type="CDD" id="cd23795">
    <property type="entry name" value="UBCc_UBE2G1"/>
    <property type="match status" value="1"/>
</dbReference>
<evidence type="ECO:0000259" key="9">
    <source>
        <dbReference type="PROSITE" id="PS50127"/>
    </source>
</evidence>
<dbReference type="SMART" id="SM00212">
    <property type="entry name" value="UBCc"/>
    <property type="match status" value="1"/>
</dbReference>
<dbReference type="STRING" id="1051890.A0A3N4LKD9"/>
<dbReference type="InterPro" id="IPR023313">
    <property type="entry name" value="UBQ-conjugating_AS"/>
</dbReference>
<dbReference type="PROSITE" id="PS00183">
    <property type="entry name" value="UBC_1"/>
    <property type="match status" value="1"/>
</dbReference>
<dbReference type="Proteomes" id="UP000267821">
    <property type="component" value="Unassembled WGS sequence"/>
</dbReference>
<dbReference type="InParanoid" id="A0A3N4LKD9"/>